<proteinExistence type="predicted"/>
<protein>
    <submittedName>
        <fullName evidence="1">Uncharacterized protein</fullName>
    </submittedName>
</protein>
<reference evidence="1 3" key="1">
    <citation type="journal article" date="2014" name="Nat. Genet.">
        <title>Genome and transcriptome of the porcine whipworm Trichuris suis.</title>
        <authorList>
            <person name="Jex A.R."/>
            <person name="Nejsum P."/>
            <person name="Schwarz E.M."/>
            <person name="Hu L."/>
            <person name="Young N.D."/>
            <person name="Hall R.S."/>
            <person name="Korhonen P.K."/>
            <person name="Liao S."/>
            <person name="Thamsborg S."/>
            <person name="Xia J."/>
            <person name="Xu P."/>
            <person name="Wang S."/>
            <person name="Scheerlinck J.P."/>
            <person name="Hofmann A."/>
            <person name="Sternberg P.W."/>
            <person name="Wang J."/>
            <person name="Gasser R.B."/>
        </authorList>
    </citation>
    <scope>NUCLEOTIDE SEQUENCE [LARGE SCALE GENOMIC DNA]</scope>
    <source>
        <strain evidence="2">DCEP-RM93F</strain>
        <strain evidence="1">DCEP-RM93M</strain>
    </source>
</reference>
<sequence>MTFFAAEEYAYLNKDYKKAELSEHVKLNTTRALFRSGIVLAVVRMINYISFSSGKCEIYVTEMGFEKQIEKRTGKLAVDLKAQRTNRSANNHQFSLSMRGDYFMFIQIIIAQFNEHDDRRQISD</sequence>
<organism evidence="1 3">
    <name type="scientific">Trichuris suis</name>
    <name type="common">pig whipworm</name>
    <dbReference type="NCBI Taxonomy" id="68888"/>
    <lineage>
        <taxon>Eukaryota</taxon>
        <taxon>Metazoa</taxon>
        <taxon>Ecdysozoa</taxon>
        <taxon>Nematoda</taxon>
        <taxon>Enoplea</taxon>
        <taxon>Dorylaimia</taxon>
        <taxon>Trichinellida</taxon>
        <taxon>Trichuridae</taxon>
        <taxon>Trichuris</taxon>
    </lineage>
</organism>
<dbReference type="AlphaFoldDB" id="A0A085M2T3"/>
<gene>
    <name evidence="1" type="ORF">M513_07579</name>
    <name evidence="2" type="ORF">M514_07579</name>
</gene>
<evidence type="ECO:0000313" key="3">
    <source>
        <dbReference type="Proteomes" id="UP000030764"/>
    </source>
</evidence>
<name>A0A085M2T3_9BILA</name>
<dbReference type="EMBL" id="KL363238">
    <property type="protein sequence ID" value="KFD51529.1"/>
    <property type="molecule type" value="Genomic_DNA"/>
</dbReference>
<accession>A0A085M2T3</accession>
<dbReference type="Proteomes" id="UP000030764">
    <property type="component" value="Unassembled WGS sequence"/>
</dbReference>
<keyword evidence="3" id="KW-1185">Reference proteome</keyword>
<dbReference type="EMBL" id="KL367517">
    <property type="protein sequence ID" value="KFD67213.1"/>
    <property type="molecule type" value="Genomic_DNA"/>
</dbReference>
<evidence type="ECO:0000313" key="2">
    <source>
        <dbReference type="EMBL" id="KFD67213.1"/>
    </source>
</evidence>
<dbReference type="Proteomes" id="UP000030758">
    <property type="component" value="Unassembled WGS sequence"/>
</dbReference>
<evidence type="ECO:0000313" key="1">
    <source>
        <dbReference type="EMBL" id="KFD51529.1"/>
    </source>
</evidence>